<dbReference type="EMBL" id="ABLK01000311">
    <property type="protein sequence ID" value="EDT38246.1"/>
    <property type="molecule type" value="Genomic_DNA"/>
</dbReference>
<name>B1TDW8_9BURK</name>
<organism evidence="1 2">
    <name type="scientific">Burkholderia ambifaria MEX-5</name>
    <dbReference type="NCBI Taxonomy" id="396597"/>
    <lineage>
        <taxon>Bacteria</taxon>
        <taxon>Pseudomonadati</taxon>
        <taxon>Pseudomonadota</taxon>
        <taxon>Betaproteobacteria</taxon>
        <taxon>Burkholderiales</taxon>
        <taxon>Burkholderiaceae</taxon>
        <taxon>Burkholderia</taxon>
        <taxon>Burkholderia cepacia complex</taxon>
    </lineage>
</organism>
<comment type="caution">
    <text evidence="1">The sequence shown here is derived from an EMBL/GenBank/DDBJ whole genome shotgun (WGS) entry which is preliminary data.</text>
</comment>
<sequence length="153" mass="15314">MGVAFVSSVDLSSTRSAGFAPAGDVDDACCVAVSGLPAFAVSCRVTTLCFSVCANGTAAGLVAASLPADVAGADEPAPRTALMAVPAVSSSAPSRGRGGMAILSFESGGRLRRAGRVGPHAQDLRGVFVGVALFALRGTLRFLRDAARLQGFV</sequence>
<gene>
    <name evidence="1" type="ORF">BamMEX5DRAFT_5984</name>
</gene>
<evidence type="ECO:0000313" key="1">
    <source>
        <dbReference type="EMBL" id="EDT38246.1"/>
    </source>
</evidence>
<accession>B1TDW8</accession>
<dbReference type="Proteomes" id="UP000004814">
    <property type="component" value="Unassembled WGS sequence"/>
</dbReference>
<proteinExistence type="predicted"/>
<dbReference type="AlphaFoldDB" id="B1TDW8"/>
<reference evidence="1 2" key="1">
    <citation type="submission" date="2008-03" db="EMBL/GenBank/DDBJ databases">
        <title>Sequencing of the draft genome and assembly of Burkholderia ambifaria MEX-5.</title>
        <authorList>
            <consortium name="US DOE Joint Genome Institute (JGI-PGF)"/>
            <person name="Copeland A."/>
            <person name="Lucas S."/>
            <person name="Lapidus A."/>
            <person name="Glavina del Rio T."/>
            <person name="Dalin E."/>
            <person name="Tice H."/>
            <person name="Bruce D."/>
            <person name="Goodwin L."/>
            <person name="Pitluck S."/>
            <person name="Larimer F."/>
            <person name="Land M.L."/>
            <person name="Hauser L."/>
            <person name="Tiedje J."/>
            <person name="Richardson P."/>
        </authorList>
    </citation>
    <scope>NUCLEOTIDE SEQUENCE [LARGE SCALE GENOMIC DNA]</scope>
    <source>
        <strain evidence="1 2">MEX-5</strain>
    </source>
</reference>
<protein>
    <submittedName>
        <fullName evidence="1">Uncharacterized protein</fullName>
    </submittedName>
</protein>
<evidence type="ECO:0000313" key="2">
    <source>
        <dbReference type="Proteomes" id="UP000004814"/>
    </source>
</evidence>